<dbReference type="SUPFAM" id="SSF51905">
    <property type="entry name" value="FAD/NAD(P)-binding domain"/>
    <property type="match status" value="2"/>
</dbReference>
<keyword evidence="4" id="KW-0521">NADP</keyword>
<dbReference type="PRINTS" id="PR00370">
    <property type="entry name" value="FMOXYGENASE"/>
</dbReference>
<dbReference type="PANTHER" id="PTHR23023">
    <property type="entry name" value="DIMETHYLANILINE MONOOXYGENASE"/>
    <property type="match status" value="1"/>
</dbReference>
<dbReference type="Pfam" id="PF00743">
    <property type="entry name" value="FMO-like"/>
    <property type="match status" value="2"/>
</dbReference>
<dbReference type="InterPro" id="IPR020946">
    <property type="entry name" value="Flavin_mOase-like"/>
</dbReference>
<organism evidence="6 7">
    <name type="scientific">Collybia nuda</name>
    <dbReference type="NCBI Taxonomy" id="64659"/>
    <lineage>
        <taxon>Eukaryota</taxon>
        <taxon>Fungi</taxon>
        <taxon>Dikarya</taxon>
        <taxon>Basidiomycota</taxon>
        <taxon>Agaricomycotina</taxon>
        <taxon>Agaricomycetes</taxon>
        <taxon>Agaricomycetidae</taxon>
        <taxon>Agaricales</taxon>
        <taxon>Tricholomatineae</taxon>
        <taxon>Clitocybaceae</taxon>
        <taxon>Collybia</taxon>
    </lineage>
</organism>
<comment type="caution">
    <text evidence="6">The sequence shown here is derived from an EMBL/GenBank/DDBJ whole genome shotgun (WGS) entry which is preliminary data.</text>
</comment>
<sequence length="494" mass="55560">MESSGGFTQTIHQKNAKTICIIGAGAAGLISLKTILDTHQYKSGEWKPTVYESRDRIGGTWVPSPPSDNPPLTALYDSLTTNLPHPIMALPDHPFPPSTAVFPCASVVQKYLENYADQFSLASHIQVSTNVNNIEWDGHRWKVTLSTGQGPHFDLVIVCNGHYRIPRYPSIPGIKEWLNARRASHAAWYRRPYDLGRTILIVGGGPSGQDISADMRETTTTVIHSVTGAIPEDIGNLKRRGRVTEFRNGGEVLFEDGTIESGVDFCILATGYEFSFPFMSDSLIHSGYPSTIPPLPRNLFNSTHHLFPLAKHIFPLQTMFPPTSIAFMGLLTMGSAFPVMDAQAQAIVQAFANPHILDPTQEMINIFSRYEKLYSQSTDPVSIAKNWHKVKPREQFNYRDDLYRFSAASGIIKFREVPEWQKEAYDNRDILRKAWVEVVRRGEADTWVKGVGEGGPHEWIDLLNRLQQWAQESLHIPQPSLERHVLQREVNMTT</sequence>
<keyword evidence="2" id="KW-0285">Flavoprotein</keyword>
<evidence type="ECO:0000313" key="7">
    <source>
        <dbReference type="Proteomes" id="UP000807353"/>
    </source>
</evidence>
<dbReference type="InterPro" id="IPR050346">
    <property type="entry name" value="FMO-like"/>
</dbReference>
<dbReference type="Gene3D" id="3.50.50.60">
    <property type="entry name" value="FAD/NAD(P)-binding domain"/>
    <property type="match status" value="2"/>
</dbReference>
<dbReference type="GO" id="GO:0004499">
    <property type="term" value="F:N,N-dimethylaniline monooxygenase activity"/>
    <property type="evidence" value="ECO:0007669"/>
    <property type="project" value="InterPro"/>
</dbReference>
<dbReference type="InterPro" id="IPR036188">
    <property type="entry name" value="FAD/NAD-bd_sf"/>
</dbReference>
<dbReference type="InterPro" id="IPR000960">
    <property type="entry name" value="Flavin_mOase"/>
</dbReference>
<proteinExistence type="inferred from homology"/>
<keyword evidence="7" id="KW-1185">Reference proteome</keyword>
<evidence type="ECO:0000256" key="2">
    <source>
        <dbReference type="ARBA" id="ARBA00022630"/>
    </source>
</evidence>
<dbReference type="EMBL" id="MU150235">
    <property type="protein sequence ID" value="KAF9467823.1"/>
    <property type="molecule type" value="Genomic_DNA"/>
</dbReference>
<keyword evidence="5" id="KW-0560">Oxidoreductase</keyword>
<gene>
    <name evidence="6" type="ORF">BDZ94DRAFT_1318375</name>
</gene>
<evidence type="ECO:0000256" key="3">
    <source>
        <dbReference type="ARBA" id="ARBA00022827"/>
    </source>
</evidence>
<evidence type="ECO:0008006" key="8">
    <source>
        <dbReference type="Google" id="ProtNLM"/>
    </source>
</evidence>
<dbReference type="GO" id="GO:0050661">
    <property type="term" value="F:NADP binding"/>
    <property type="evidence" value="ECO:0007669"/>
    <property type="project" value="InterPro"/>
</dbReference>
<evidence type="ECO:0000256" key="4">
    <source>
        <dbReference type="ARBA" id="ARBA00022857"/>
    </source>
</evidence>
<dbReference type="GO" id="GO:0050660">
    <property type="term" value="F:flavin adenine dinucleotide binding"/>
    <property type="evidence" value="ECO:0007669"/>
    <property type="project" value="InterPro"/>
</dbReference>
<protein>
    <recommendedName>
        <fullName evidence="8">Flavin-containing monooxygenase</fullName>
    </recommendedName>
</protein>
<comment type="similarity">
    <text evidence="1">Belongs to the FMO family.</text>
</comment>
<evidence type="ECO:0000256" key="5">
    <source>
        <dbReference type="ARBA" id="ARBA00023002"/>
    </source>
</evidence>
<dbReference type="OrthoDB" id="66881at2759"/>
<evidence type="ECO:0000313" key="6">
    <source>
        <dbReference type="EMBL" id="KAF9467823.1"/>
    </source>
</evidence>
<reference evidence="6" key="1">
    <citation type="submission" date="2020-11" db="EMBL/GenBank/DDBJ databases">
        <authorList>
            <consortium name="DOE Joint Genome Institute"/>
            <person name="Ahrendt S."/>
            <person name="Riley R."/>
            <person name="Andreopoulos W."/>
            <person name="Labutti K."/>
            <person name="Pangilinan J."/>
            <person name="Ruiz-Duenas F.J."/>
            <person name="Barrasa J.M."/>
            <person name="Sanchez-Garcia M."/>
            <person name="Camarero S."/>
            <person name="Miyauchi S."/>
            <person name="Serrano A."/>
            <person name="Linde D."/>
            <person name="Babiker R."/>
            <person name="Drula E."/>
            <person name="Ayuso-Fernandez I."/>
            <person name="Pacheco R."/>
            <person name="Padilla G."/>
            <person name="Ferreira P."/>
            <person name="Barriuso J."/>
            <person name="Kellner H."/>
            <person name="Castanera R."/>
            <person name="Alfaro M."/>
            <person name="Ramirez L."/>
            <person name="Pisabarro A.G."/>
            <person name="Kuo A."/>
            <person name="Tritt A."/>
            <person name="Lipzen A."/>
            <person name="He G."/>
            <person name="Yan M."/>
            <person name="Ng V."/>
            <person name="Cullen D."/>
            <person name="Martin F."/>
            <person name="Rosso M.-N."/>
            <person name="Henrissat B."/>
            <person name="Hibbett D."/>
            <person name="Martinez A.T."/>
            <person name="Grigoriev I.V."/>
        </authorList>
    </citation>
    <scope>NUCLEOTIDE SEQUENCE</scope>
    <source>
        <strain evidence="6">CBS 247.69</strain>
    </source>
</reference>
<name>A0A9P5YD71_9AGAR</name>
<evidence type="ECO:0000256" key="1">
    <source>
        <dbReference type="ARBA" id="ARBA00009183"/>
    </source>
</evidence>
<dbReference type="AlphaFoldDB" id="A0A9P5YD71"/>
<accession>A0A9P5YD71</accession>
<keyword evidence="3" id="KW-0274">FAD</keyword>
<dbReference type="Proteomes" id="UP000807353">
    <property type="component" value="Unassembled WGS sequence"/>
</dbReference>